<sequence>MTEVSDDDDNISLTSTVLSPPKENYLVDTIHAERETAQGVEYLVGWADYPIERSSWETAAQFDDEQTLLDWEKKKREIAAGRLSEFDLTDFYKRLHEAEQAYQKRKHKRQLKREKLARSRPGSSNIGLFRSTSNGSELTDSGVTINSGAETANLYFSRATNPPQAGPARSQFNSGGPRRPPPVGFGTANGDIIRPRPHPRRSYDADPSTPYKMFKYLSTKNRYEKTKGYEPAPDVNQLELMRPSEWSSTPAARPANPGPQHTTGLNGQEPGVSPRGATANVPNIDTFVSQPQPSRSIDSNTSSHTSPITDRFCCSSELSQDVSLPRRRPGPGAKWIKGRNYFVNPGELLCTLYYGPYKKEIGEVRLCGLDTIRRSRFLKTKKGHVLEIWFQHLCNLADYNILCRNTSNERFWNGWIEGFDESEPAIYNFGKELSQGNLVAICIPEVRGHDVLLAYPPNSEDFGFLDGSFRGPRDVFLHTAVRSPLGSIKQLTLGSNQQGQFGHLAEDTTEAVNSSRINTAFTNKQASETQRELVFSKQQSGPSIVEGSNLRIDLEPKSHADTATLMNRRTSSDSSPVLQRRPSGIDHMDIDQTSDGLTAVANISGTRQPSLGSNTPFDVDYEFEKRFGVTFQTLAIVADKRLSGSFCVLFPQGSGSIEEECQLVVEFLKTHSSDKSKVIVYSNRTPDDWEKFTQAKNGVILIHESFLEFYKLPDLNNLCRQSTFNFWRFSLDRELGDDRPYFRRMLQTGGVLLITEGYMQSDPRGTLVVLSWFQEFAKGKYPGTWKLMLRPDALNWLQRQIEITMSTRFLWLAMYHLIMKITAIGDAKSRDILTGAEASYTQNTIISPPELPGYGFRTDDEIPAVPKNMTLTQEERNADHLVEFYAGWALINSHQFRKFFVLSASTLPRWDEWRHLQIRVGSSEIMKSLEINYKRHWEKLKHSAMISDSHVEMSSQTPYTPQTPRAGSSSKSATSRATPSYATPLIHQYPQPYQ</sequence>
<evidence type="ECO:0000313" key="5">
    <source>
        <dbReference type="Proteomes" id="UP000326198"/>
    </source>
</evidence>
<protein>
    <recommendedName>
        <fullName evidence="3">Chromo domain-containing protein</fullName>
    </recommendedName>
</protein>
<dbReference type="CDD" id="cd18966">
    <property type="entry name" value="chromodomain"/>
    <property type="match status" value="1"/>
</dbReference>
<organism evidence="4 5">
    <name type="scientific">Aspergillus bertholletiae</name>
    <dbReference type="NCBI Taxonomy" id="1226010"/>
    <lineage>
        <taxon>Eukaryota</taxon>
        <taxon>Fungi</taxon>
        <taxon>Dikarya</taxon>
        <taxon>Ascomycota</taxon>
        <taxon>Pezizomycotina</taxon>
        <taxon>Eurotiomycetes</taxon>
        <taxon>Eurotiomycetidae</taxon>
        <taxon>Eurotiales</taxon>
        <taxon>Aspergillaceae</taxon>
        <taxon>Aspergillus</taxon>
        <taxon>Aspergillus subgen. Circumdati</taxon>
    </lineage>
</organism>
<dbReference type="AlphaFoldDB" id="A0A5N7BHL8"/>
<feature type="compositionally biased region" description="Polar residues" evidence="2">
    <location>
        <begin position="280"/>
        <end position="308"/>
    </location>
</feature>
<feature type="region of interest" description="Disordered" evidence="2">
    <location>
        <begin position="244"/>
        <end position="308"/>
    </location>
</feature>
<evidence type="ECO:0000256" key="2">
    <source>
        <dbReference type="SAM" id="MobiDB-lite"/>
    </source>
</evidence>
<feature type="compositionally biased region" description="Polar residues" evidence="2">
    <location>
        <begin position="121"/>
        <end position="144"/>
    </location>
</feature>
<dbReference type="InterPro" id="IPR000953">
    <property type="entry name" value="Chromo/chromo_shadow_dom"/>
</dbReference>
<feature type="compositionally biased region" description="Basic residues" evidence="2">
    <location>
        <begin position="103"/>
        <end position="112"/>
    </location>
</feature>
<accession>A0A5N7BHL8</accession>
<name>A0A5N7BHL8_9EURO</name>
<feature type="domain" description="Chromo" evidence="3">
    <location>
        <begin position="25"/>
        <end position="75"/>
    </location>
</feature>
<keyword evidence="5" id="KW-1185">Reference proteome</keyword>
<feature type="region of interest" description="Disordered" evidence="2">
    <location>
        <begin position="951"/>
        <end position="994"/>
    </location>
</feature>
<gene>
    <name evidence="4" type="ORF">BDV26DRAFT_106245</name>
</gene>
<evidence type="ECO:0000256" key="1">
    <source>
        <dbReference type="ARBA" id="ARBA00011353"/>
    </source>
</evidence>
<feature type="compositionally biased region" description="Polar residues" evidence="2">
    <location>
        <begin position="952"/>
        <end position="981"/>
    </location>
</feature>
<feature type="compositionally biased region" description="Polar residues" evidence="2">
    <location>
        <begin position="564"/>
        <end position="577"/>
    </location>
</feature>
<dbReference type="PROSITE" id="PS50013">
    <property type="entry name" value="CHROMO_2"/>
    <property type="match status" value="1"/>
</dbReference>
<feature type="region of interest" description="Disordered" evidence="2">
    <location>
        <begin position="102"/>
        <end position="144"/>
    </location>
</feature>
<reference evidence="4 5" key="1">
    <citation type="submission" date="2019-04" db="EMBL/GenBank/DDBJ databases">
        <title>Friends and foes A comparative genomics studyof 23 Aspergillus species from section Flavi.</title>
        <authorList>
            <consortium name="DOE Joint Genome Institute"/>
            <person name="Kjaerbolling I."/>
            <person name="Vesth T."/>
            <person name="Frisvad J.C."/>
            <person name="Nybo J.L."/>
            <person name="Theobald S."/>
            <person name="Kildgaard S."/>
            <person name="Isbrandt T."/>
            <person name="Kuo A."/>
            <person name="Sato A."/>
            <person name="Lyhne E.K."/>
            <person name="Kogle M.E."/>
            <person name="Wiebenga A."/>
            <person name="Kun R.S."/>
            <person name="Lubbers R.J."/>
            <person name="Makela M.R."/>
            <person name="Barry K."/>
            <person name="Chovatia M."/>
            <person name="Clum A."/>
            <person name="Daum C."/>
            <person name="Haridas S."/>
            <person name="He G."/>
            <person name="LaButti K."/>
            <person name="Lipzen A."/>
            <person name="Mondo S."/>
            <person name="Riley R."/>
            <person name="Salamov A."/>
            <person name="Simmons B.A."/>
            <person name="Magnuson J.K."/>
            <person name="Henrissat B."/>
            <person name="Mortensen U.H."/>
            <person name="Larsen T.O."/>
            <person name="Devries R.P."/>
            <person name="Grigoriev I.V."/>
            <person name="Machida M."/>
            <person name="Baker S.E."/>
            <person name="Andersen M.R."/>
        </authorList>
    </citation>
    <scope>NUCLEOTIDE SEQUENCE [LARGE SCALE GENOMIC DNA]</scope>
    <source>
        <strain evidence="4 5">IBT 29228</strain>
    </source>
</reference>
<dbReference type="Gene3D" id="2.40.50.40">
    <property type="match status" value="1"/>
</dbReference>
<proteinExistence type="predicted"/>
<feature type="region of interest" description="Disordered" evidence="2">
    <location>
        <begin position="561"/>
        <end position="590"/>
    </location>
</feature>
<evidence type="ECO:0000313" key="4">
    <source>
        <dbReference type="EMBL" id="KAE8381087.1"/>
    </source>
</evidence>
<dbReference type="SUPFAM" id="SSF54160">
    <property type="entry name" value="Chromo domain-like"/>
    <property type="match status" value="1"/>
</dbReference>
<dbReference type="GO" id="GO:0006338">
    <property type="term" value="P:chromatin remodeling"/>
    <property type="evidence" value="ECO:0007669"/>
    <property type="project" value="UniProtKB-ARBA"/>
</dbReference>
<dbReference type="OrthoDB" id="1918685at2759"/>
<comment type="subunit">
    <text evidence="1">Component of the NuA4 histone acetyltransferase complex.</text>
</comment>
<evidence type="ECO:0000259" key="3">
    <source>
        <dbReference type="PROSITE" id="PS50013"/>
    </source>
</evidence>
<dbReference type="Proteomes" id="UP000326198">
    <property type="component" value="Unassembled WGS sequence"/>
</dbReference>
<dbReference type="InterPro" id="IPR016197">
    <property type="entry name" value="Chromo-like_dom_sf"/>
</dbReference>
<dbReference type="EMBL" id="ML736174">
    <property type="protein sequence ID" value="KAE8381087.1"/>
    <property type="molecule type" value="Genomic_DNA"/>
</dbReference>
<feature type="region of interest" description="Disordered" evidence="2">
    <location>
        <begin position="158"/>
        <end position="211"/>
    </location>
</feature>